<sequence>MASKRRNTFYENKKQETTEIERRYFFLPGGERSNEAPIPISIERLSPEYLDLLEDDETDLDQLSSRGHPGGDTTGYDTAAAETSSSLVNPKRSGEPIVDNTKEETDDIAQADIELLKTEPKSSQPAQSDATENPPTATSQSPQESS</sequence>
<feature type="region of interest" description="Disordered" evidence="1">
    <location>
        <begin position="53"/>
        <end position="146"/>
    </location>
</feature>
<protein>
    <submittedName>
        <fullName evidence="2">Uncharacterized protein</fullName>
    </submittedName>
</protein>
<comment type="caution">
    <text evidence="2">The sequence shown here is derived from an EMBL/GenBank/DDBJ whole genome shotgun (WGS) entry which is preliminary data.</text>
</comment>
<dbReference type="AlphaFoldDB" id="A0ABD0Y4V0"/>
<gene>
    <name evidence="2" type="ORF">AAG570_003631</name>
</gene>
<feature type="compositionally biased region" description="Polar residues" evidence="1">
    <location>
        <begin position="121"/>
        <end position="146"/>
    </location>
</feature>
<evidence type="ECO:0000256" key="1">
    <source>
        <dbReference type="SAM" id="MobiDB-lite"/>
    </source>
</evidence>
<accession>A0ABD0Y4V0</accession>
<dbReference type="EMBL" id="JBFDAA010000014">
    <property type="protein sequence ID" value="KAL1122226.1"/>
    <property type="molecule type" value="Genomic_DNA"/>
</dbReference>
<reference evidence="2 3" key="1">
    <citation type="submission" date="2024-07" db="EMBL/GenBank/DDBJ databases">
        <title>Chromosome-level genome assembly of the water stick insect Ranatra chinensis (Heteroptera: Nepidae).</title>
        <authorList>
            <person name="Liu X."/>
        </authorList>
    </citation>
    <scope>NUCLEOTIDE SEQUENCE [LARGE SCALE GENOMIC DNA]</scope>
    <source>
        <strain evidence="2">Cailab_2021Rc</strain>
        <tissue evidence="2">Muscle</tissue>
    </source>
</reference>
<name>A0ABD0Y4V0_9HEMI</name>
<proteinExistence type="predicted"/>
<organism evidence="2 3">
    <name type="scientific">Ranatra chinensis</name>
    <dbReference type="NCBI Taxonomy" id="642074"/>
    <lineage>
        <taxon>Eukaryota</taxon>
        <taxon>Metazoa</taxon>
        <taxon>Ecdysozoa</taxon>
        <taxon>Arthropoda</taxon>
        <taxon>Hexapoda</taxon>
        <taxon>Insecta</taxon>
        <taxon>Pterygota</taxon>
        <taxon>Neoptera</taxon>
        <taxon>Paraneoptera</taxon>
        <taxon>Hemiptera</taxon>
        <taxon>Heteroptera</taxon>
        <taxon>Panheteroptera</taxon>
        <taxon>Nepomorpha</taxon>
        <taxon>Nepidae</taxon>
        <taxon>Ranatrinae</taxon>
        <taxon>Ranatra</taxon>
    </lineage>
</organism>
<keyword evidence="3" id="KW-1185">Reference proteome</keyword>
<dbReference type="Proteomes" id="UP001558652">
    <property type="component" value="Unassembled WGS sequence"/>
</dbReference>
<evidence type="ECO:0000313" key="3">
    <source>
        <dbReference type="Proteomes" id="UP001558652"/>
    </source>
</evidence>
<evidence type="ECO:0000313" key="2">
    <source>
        <dbReference type="EMBL" id="KAL1122226.1"/>
    </source>
</evidence>